<gene>
    <name evidence="2" type="ORF">KIM372_13130</name>
</gene>
<dbReference type="CDD" id="cd04301">
    <property type="entry name" value="NAT_SF"/>
    <property type="match status" value="1"/>
</dbReference>
<feature type="domain" description="N-acetyltransferase" evidence="1">
    <location>
        <begin position="16"/>
        <end position="221"/>
    </location>
</feature>
<dbReference type="Pfam" id="PF00583">
    <property type="entry name" value="Acetyltransf_1"/>
    <property type="match status" value="1"/>
</dbReference>
<accession>A0ABM8B9C0</accession>
<name>A0ABM8B9C0_9BIFI</name>
<keyword evidence="3" id="KW-1185">Reference proteome</keyword>
<dbReference type="InterPro" id="IPR000182">
    <property type="entry name" value="GNAT_dom"/>
</dbReference>
<evidence type="ECO:0000313" key="2">
    <source>
        <dbReference type="EMBL" id="BDR53406.1"/>
    </source>
</evidence>
<protein>
    <submittedName>
        <fullName evidence="2">N-acetyltransferase</fullName>
    </submittedName>
</protein>
<dbReference type="SUPFAM" id="SSF55729">
    <property type="entry name" value="Acyl-CoA N-acyltransferases (Nat)"/>
    <property type="match status" value="1"/>
</dbReference>
<reference evidence="2 3" key="1">
    <citation type="journal article" date="2023" name="Microbiol. Spectr.">
        <title>Symbiosis of Carpenter Bees with Uncharacterized Lactic Acid Bacteria Showing NAD Auxotrophy.</title>
        <authorList>
            <person name="Kawasaki S."/>
            <person name="Ozawa K."/>
            <person name="Mori T."/>
            <person name="Yamamoto A."/>
            <person name="Ito M."/>
            <person name="Ohkuma M."/>
            <person name="Sakamoto M."/>
            <person name="Matsutani M."/>
        </authorList>
    </citation>
    <scope>NUCLEOTIDE SEQUENCE [LARGE SCALE GENOMIC DNA]</scope>
    <source>
        <strain evidence="2 3">Kim37-2</strain>
    </source>
</reference>
<evidence type="ECO:0000313" key="3">
    <source>
        <dbReference type="Proteomes" id="UP001321766"/>
    </source>
</evidence>
<dbReference type="EMBL" id="AP026798">
    <property type="protein sequence ID" value="BDR53406.1"/>
    <property type="molecule type" value="Genomic_DNA"/>
</dbReference>
<sequence length="249" mass="27669">MSETILQEHKQEAGQVTIRDMREEDIQQIVDEFNNTWSMKDSDGDDISALDAQHFVMHYLSGTTRGRVAQMGGRFMGVTLLSVDQEPLVVPDAASRLEAVDAQLKASAEGSKNLANMRVWHRLEEDVEAGIGINESAQAELKLFLVSSRARGHGVGGKLWRDMLAHLDERDVERFYLHTDSSCDVSFYDHIGMECLAARMGADHPEEADDRGGFYDDIFVYASPVSQQLDRWGLSMSSQEPTSDGGGAR</sequence>
<dbReference type="InterPro" id="IPR016181">
    <property type="entry name" value="Acyl_CoA_acyltransferase"/>
</dbReference>
<organism evidence="2 3">
    <name type="scientific">Bombiscardovia nodaiensis</name>
    <dbReference type="NCBI Taxonomy" id="2932181"/>
    <lineage>
        <taxon>Bacteria</taxon>
        <taxon>Bacillati</taxon>
        <taxon>Actinomycetota</taxon>
        <taxon>Actinomycetes</taxon>
        <taxon>Bifidobacteriales</taxon>
        <taxon>Bifidobacteriaceae</taxon>
        <taxon>Bombiscardovia</taxon>
    </lineage>
</organism>
<dbReference type="Gene3D" id="3.40.630.30">
    <property type="match status" value="1"/>
</dbReference>
<proteinExistence type="predicted"/>
<dbReference type="Proteomes" id="UP001321766">
    <property type="component" value="Chromosome"/>
</dbReference>
<evidence type="ECO:0000259" key="1">
    <source>
        <dbReference type="PROSITE" id="PS51186"/>
    </source>
</evidence>
<dbReference type="PROSITE" id="PS51186">
    <property type="entry name" value="GNAT"/>
    <property type="match status" value="1"/>
</dbReference>